<proteinExistence type="predicted"/>
<feature type="transmembrane region" description="Helical" evidence="1">
    <location>
        <begin position="114"/>
        <end position="133"/>
    </location>
</feature>
<reference evidence="2 3" key="1">
    <citation type="journal article" date="2012" name="Int. J. Syst. Evol. Microbiol.">
        <title>Vibrio caribbeanicus sp. nov., isolated from the marine sponge Scleritoderma cyanea.</title>
        <authorList>
            <person name="Hoffmann M."/>
            <person name="Monday S.R."/>
            <person name="Allard M.W."/>
            <person name="Strain E.A."/>
            <person name="Whittaker P."/>
            <person name="Naum M."/>
            <person name="McCarthy P.J."/>
            <person name="Lopez J.V."/>
            <person name="Fischer M."/>
            <person name="Brown E.W."/>
        </authorList>
    </citation>
    <scope>NUCLEOTIDE SEQUENCE [LARGE SCALE GENOMIC DNA]</scope>
    <source>
        <strain evidence="2 3">ATCC BAA-2122</strain>
    </source>
</reference>
<dbReference type="InterPro" id="IPR010266">
    <property type="entry name" value="NnrS"/>
</dbReference>
<dbReference type="Pfam" id="PF05940">
    <property type="entry name" value="NnrS"/>
    <property type="match status" value="1"/>
</dbReference>
<protein>
    <submittedName>
        <fullName evidence="2">NnrS protein</fullName>
    </submittedName>
</protein>
<dbReference type="Proteomes" id="UP000002943">
    <property type="component" value="Unassembled WGS sequence"/>
</dbReference>
<feature type="transmembrane region" description="Helical" evidence="1">
    <location>
        <begin position="24"/>
        <end position="43"/>
    </location>
</feature>
<feature type="transmembrane region" description="Helical" evidence="1">
    <location>
        <begin position="268"/>
        <end position="285"/>
    </location>
</feature>
<dbReference type="RefSeq" id="WP_009602430.1">
    <property type="nucleotide sequence ID" value="NZ_AEIU01000091.1"/>
</dbReference>
<feature type="transmembrane region" description="Helical" evidence="1">
    <location>
        <begin position="332"/>
        <end position="352"/>
    </location>
</feature>
<feature type="transmembrane region" description="Helical" evidence="1">
    <location>
        <begin position="297"/>
        <end position="320"/>
    </location>
</feature>
<feature type="transmembrane region" description="Helical" evidence="1">
    <location>
        <begin position="180"/>
        <end position="202"/>
    </location>
</feature>
<name>E3BMS6_9VIBR</name>
<evidence type="ECO:0000313" key="2">
    <source>
        <dbReference type="EMBL" id="EFP95552.1"/>
    </source>
</evidence>
<keyword evidence="1" id="KW-0812">Transmembrane</keyword>
<dbReference type="EMBL" id="AEIU01000091">
    <property type="protein sequence ID" value="EFP95552.1"/>
    <property type="molecule type" value="Genomic_DNA"/>
</dbReference>
<feature type="transmembrane region" description="Helical" evidence="1">
    <location>
        <begin position="92"/>
        <end position="108"/>
    </location>
</feature>
<sequence length="394" mass="44583">MINITDNAKEQAIIPILRLSFRPFFLLGSGYAIVAISIWVWMFNVGQPSLLQVPAVWWHVHEMLFGFSMAIVVGFVLTAIQNWTGVPGTKGYRLGLMVALWLLARLLFWIPVSIWVICFIESLFLLYVAYEIGHRIVITKGWRNLFFLPLFLLAIGANIASYSVLDKVLPFSASDVWQAMMWWFTLLLSVMGGRVIPFFTARKLNFSPPIPIKFVEWGGSLVLSLLFILSFSPAAFNQFGPSLMLVAGGLQTIRLFRWKPWKTIKVPLLWSLHLAYFCIPMSLILRGLNYNHPLEHHMLHLFVIGALAGLILSMITRVTMGHTGRAIYQGPNMMLGFVALMSAAMCRSIMVGLFPTEILLWVNISAILWGCAFGYYLLRFGKMLVIKRVDGYPG</sequence>
<dbReference type="AlphaFoldDB" id="E3BMS6"/>
<comment type="caution">
    <text evidence="2">The sequence shown here is derived from an EMBL/GenBank/DDBJ whole genome shotgun (WGS) entry which is preliminary data.</text>
</comment>
<gene>
    <name evidence="2" type="ORF">VIBC2010_10701</name>
</gene>
<evidence type="ECO:0000313" key="3">
    <source>
        <dbReference type="Proteomes" id="UP000002943"/>
    </source>
</evidence>
<keyword evidence="1" id="KW-1133">Transmembrane helix</keyword>
<dbReference type="STRING" id="796620.VIBC2010_10701"/>
<evidence type="ECO:0000256" key="1">
    <source>
        <dbReference type="SAM" id="Phobius"/>
    </source>
</evidence>
<dbReference type="OrthoDB" id="9770040at2"/>
<feature type="transmembrane region" description="Helical" evidence="1">
    <location>
        <begin position="63"/>
        <end position="80"/>
    </location>
</feature>
<feature type="transmembrane region" description="Helical" evidence="1">
    <location>
        <begin position="358"/>
        <end position="378"/>
    </location>
</feature>
<feature type="transmembrane region" description="Helical" evidence="1">
    <location>
        <begin position="214"/>
        <end position="232"/>
    </location>
</feature>
<keyword evidence="1" id="KW-0472">Membrane</keyword>
<organism evidence="2 3">
    <name type="scientific">Vibrio caribbeanicus ATCC BAA-2122</name>
    <dbReference type="NCBI Taxonomy" id="796620"/>
    <lineage>
        <taxon>Bacteria</taxon>
        <taxon>Pseudomonadati</taxon>
        <taxon>Pseudomonadota</taxon>
        <taxon>Gammaproteobacteria</taxon>
        <taxon>Vibrionales</taxon>
        <taxon>Vibrionaceae</taxon>
        <taxon>Vibrio</taxon>
    </lineage>
</organism>
<accession>E3BMS6</accession>
<feature type="transmembrane region" description="Helical" evidence="1">
    <location>
        <begin position="145"/>
        <end position="165"/>
    </location>
</feature>
<dbReference type="eggNOG" id="COG3213">
    <property type="taxonomic scope" value="Bacteria"/>
</dbReference>
<keyword evidence="3" id="KW-1185">Reference proteome</keyword>